<gene>
    <name evidence="2" type="ordered locus">CHU_3543</name>
</gene>
<feature type="transmembrane region" description="Helical" evidence="1">
    <location>
        <begin position="7"/>
        <end position="25"/>
    </location>
</feature>
<name>A0A6N4SWD7_CYTH3</name>
<protein>
    <submittedName>
        <fullName evidence="2">Uncharacterized protein</fullName>
    </submittedName>
</protein>
<organism evidence="2 3">
    <name type="scientific">Cytophaga hutchinsonii (strain ATCC 33406 / DSM 1761 / CIP 103989 / NBRC 15051 / NCIMB 9469 / D465)</name>
    <dbReference type="NCBI Taxonomy" id="269798"/>
    <lineage>
        <taxon>Bacteria</taxon>
        <taxon>Pseudomonadati</taxon>
        <taxon>Bacteroidota</taxon>
        <taxon>Cytophagia</taxon>
        <taxon>Cytophagales</taxon>
        <taxon>Cytophagaceae</taxon>
        <taxon>Cytophaga</taxon>
    </lineage>
</organism>
<dbReference type="KEGG" id="chu:CHU_3543"/>
<dbReference type="OrthoDB" id="1375121at2"/>
<evidence type="ECO:0000313" key="2">
    <source>
        <dbReference type="EMBL" id="ABG60776.1"/>
    </source>
</evidence>
<keyword evidence="1" id="KW-1133">Transmembrane helix</keyword>
<sequence>MRNAGILVIIIGALMIAYTGFNIITKEKVVDVGPIEINKEEKHPVQWSPIVGVILVIGGIAMVAMNKK</sequence>
<keyword evidence="1" id="KW-0812">Transmembrane</keyword>
<proteinExistence type="predicted"/>
<dbReference type="Proteomes" id="UP000001822">
    <property type="component" value="Chromosome"/>
</dbReference>
<keyword evidence="1" id="KW-0472">Membrane</keyword>
<reference evidence="2 3" key="1">
    <citation type="journal article" date="2007" name="Appl. Environ. Microbiol.">
        <title>Genome sequence of the cellulolytic gliding bacterium Cytophaga hutchinsonii.</title>
        <authorList>
            <person name="Xie G."/>
            <person name="Bruce D.C."/>
            <person name="Challacombe J.F."/>
            <person name="Chertkov O."/>
            <person name="Detter J.C."/>
            <person name="Gilna P."/>
            <person name="Han C.S."/>
            <person name="Lucas S."/>
            <person name="Misra M."/>
            <person name="Myers G.L."/>
            <person name="Richardson P."/>
            <person name="Tapia R."/>
            <person name="Thayer N."/>
            <person name="Thompson L.S."/>
            <person name="Brettin T.S."/>
            <person name="Henrissat B."/>
            <person name="Wilson D.B."/>
            <person name="McBride M.J."/>
        </authorList>
    </citation>
    <scope>NUCLEOTIDE SEQUENCE [LARGE SCALE GENOMIC DNA]</scope>
    <source>
        <strain evidence="3">ATCC 33406 / DSM 1761 / CIP 103989 / NBRC 15051 / NCIMB 9469 / D465</strain>
    </source>
</reference>
<evidence type="ECO:0000256" key="1">
    <source>
        <dbReference type="SAM" id="Phobius"/>
    </source>
</evidence>
<dbReference type="AlphaFoldDB" id="A0A6N4SWD7"/>
<dbReference type="EMBL" id="CP000383">
    <property type="protein sequence ID" value="ABG60776.1"/>
    <property type="molecule type" value="Genomic_DNA"/>
</dbReference>
<feature type="transmembrane region" description="Helical" evidence="1">
    <location>
        <begin position="45"/>
        <end position="65"/>
    </location>
</feature>
<dbReference type="RefSeq" id="WP_011586883.1">
    <property type="nucleotide sequence ID" value="NC_008255.1"/>
</dbReference>
<evidence type="ECO:0000313" key="3">
    <source>
        <dbReference type="Proteomes" id="UP000001822"/>
    </source>
</evidence>
<accession>A0A6N4SWD7</accession>
<keyword evidence="3" id="KW-1185">Reference proteome</keyword>